<protein>
    <submittedName>
        <fullName evidence="1">Uncharacterized protein</fullName>
    </submittedName>
</protein>
<reference evidence="1" key="1">
    <citation type="submission" date="2012-11" db="EMBL/GenBank/DDBJ databases">
        <authorList>
            <person name="Butler M."/>
            <person name="Stockwell P."/>
            <person name="Black M."/>
            <person name="Day R."/>
            <person name="Zhao Z."/>
            <person name="Huang L."/>
            <person name="Lamont I."/>
            <person name="Poulter R."/>
        </authorList>
    </citation>
    <scope>NUCLEOTIDE SEQUENCE</scope>
    <source>
        <strain evidence="1">ICMP19455</strain>
    </source>
</reference>
<organism evidence="1">
    <name type="scientific">Pseudomonas syringae pv. actinidiae</name>
    <dbReference type="NCBI Taxonomy" id="103796"/>
    <lineage>
        <taxon>Bacteria</taxon>
        <taxon>Pseudomonadati</taxon>
        <taxon>Pseudomonadota</taxon>
        <taxon>Gammaproteobacteria</taxon>
        <taxon>Pseudomonadales</taxon>
        <taxon>Pseudomonadaceae</taxon>
        <taxon>Pseudomonas</taxon>
        <taxon>Pseudomonas syringae</taxon>
    </lineage>
</organism>
<dbReference type="AlphaFoldDB" id="M1J6P9"/>
<proteinExistence type="predicted"/>
<sequence>MHLEPLLVGQNLLSRWNAVLRPDFDNCLPPFPDSSATDQALKLAH</sequence>
<name>M1J6P9_PSESF</name>
<reference evidence="1" key="2">
    <citation type="journal article" date="2013" name="PLoS ONE">
        <title>Pseudomonas syringae pv. actinidiae from Recent Outbreaks of Kiwifruit Bacterial Canker Belong to Different Clones that Originated in China.</title>
        <authorList>
            <person name="Butler M.I."/>
            <person name="Stockwell P.A."/>
            <person name="Black M.A."/>
            <person name="Day R.C."/>
            <person name="Lamont I.L."/>
            <person name="Poulter R.T.M."/>
        </authorList>
    </citation>
    <scope>NUCLEOTIDE SEQUENCE</scope>
    <source>
        <strain evidence="1">ICMP19455</strain>
    </source>
</reference>
<dbReference type="EMBL" id="KC148188">
    <property type="protein sequence ID" value="AGE82554.1"/>
    <property type="molecule type" value="Genomic_DNA"/>
</dbReference>
<evidence type="ECO:0000313" key="1">
    <source>
        <dbReference type="EMBL" id="AGE82554.1"/>
    </source>
</evidence>
<accession>M1J6P9</accession>